<feature type="transmembrane region" description="Helical" evidence="2">
    <location>
        <begin position="12"/>
        <end position="35"/>
    </location>
</feature>
<reference evidence="3 4" key="1">
    <citation type="submission" date="2021-03" db="EMBL/GenBank/DDBJ databases">
        <title>Sequencing the genomes of 1000 actinobacteria strains.</title>
        <authorList>
            <person name="Klenk H.-P."/>
        </authorList>
    </citation>
    <scope>NUCLEOTIDE SEQUENCE [LARGE SCALE GENOMIC DNA]</scope>
    <source>
        <strain evidence="3 4">DSM 45516</strain>
    </source>
</reference>
<keyword evidence="2" id="KW-1133">Transmembrane helix</keyword>
<feature type="region of interest" description="Disordered" evidence="1">
    <location>
        <begin position="451"/>
        <end position="486"/>
    </location>
</feature>
<organism evidence="3 4">
    <name type="scientific">Nocardia goodfellowii</name>
    <dbReference type="NCBI Taxonomy" id="882446"/>
    <lineage>
        <taxon>Bacteria</taxon>
        <taxon>Bacillati</taxon>
        <taxon>Actinomycetota</taxon>
        <taxon>Actinomycetes</taxon>
        <taxon>Mycobacteriales</taxon>
        <taxon>Nocardiaceae</taxon>
        <taxon>Nocardia</taxon>
    </lineage>
</organism>
<proteinExistence type="predicted"/>
<sequence>MRWGRLGDRVRRAALFFAVSTVVLLGLVIGGVTWWLLRLGLGVEAERPNQVQLTAIALAVLAGIGGAVAVTVAYRRQRDLERGRFAELIGGAVRQLGDEDPAVRIAGVYAVAVIADECATPRRRQQCVDVLCGYLRLPYEPGDGSNHLVSRAESMEESGSRVERVYHIRRDDREVRRTIVRVIAEHLRRAPRDSWSRRYAEVSWSQCDFDFTGAVFDDADFQGVEFGGRWTVFAGTRFVGDLRTDFERARFTGRHVTFHGAVFGEAPVVFDRAEFRCAHTSFDEAIFKSPYTSFDDVVFAGIRTGYTGARFVGEETSFRATRFGAESTSFEGATVDGERVSFAHAVFGGTRVAFSGAHFCAAAVEFDDARFGGQAWRRNKGTREIDFAKAQFHGGATFARTVLGGRAADFTACDFFGDVSFAEARFAAGQIHFDAPTAWVGVRFDWDENPTRKPSSVLPSPWPPALDAVPAPEACGTTPANRRTGR</sequence>
<dbReference type="EMBL" id="JAGGMR010000001">
    <property type="protein sequence ID" value="MBP2190288.1"/>
    <property type="molecule type" value="Genomic_DNA"/>
</dbReference>
<feature type="transmembrane region" description="Helical" evidence="2">
    <location>
        <begin position="55"/>
        <end position="74"/>
    </location>
</feature>
<dbReference type="Proteomes" id="UP001519325">
    <property type="component" value="Unassembled WGS sequence"/>
</dbReference>
<evidence type="ECO:0000256" key="2">
    <source>
        <dbReference type="SAM" id="Phobius"/>
    </source>
</evidence>
<protein>
    <submittedName>
        <fullName evidence="3">Uncharacterized protein YjbI with pentapeptide repeats</fullName>
    </submittedName>
</protein>
<keyword evidence="2" id="KW-0472">Membrane</keyword>
<accession>A0ABS4QFD4</accession>
<dbReference type="RefSeq" id="WP_209890201.1">
    <property type="nucleotide sequence ID" value="NZ_JAGGMR010000001.1"/>
</dbReference>
<evidence type="ECO:0000313" key="4">
    <source>
        <dbReference type="Proteomes" id="UP001519325"/>
    </source>
</evidence>
<keyword evidence="4" id="KW-1185">Reference proteome</keyword>
<keyword evidence="2" id="KW-0812">Transmembrane</keyword>
<name>A0ABS4QFD4_9NOCA</name>
<dbReference type="Gene3D" id="2.160.20.80">
    <property type="entry name" value="E3 ubiquitin-protein ligase SopA"/>
    <property type="match status" value="1"/>
</dbReference>
<evidence type="ECO:0000256" key="1">
    <source>
        <dbReference type="SAM" id="MobiDB-lite"/>
    </source>
</evidence>
<comment type="caution">
    <text evidence="3">The sequence shown here is derived from an EMBL/GenBank/DDBJ whole genome shotgun (WGS) entry which is preliminary data.</text>
</comment>
<gene>
    <name evidence="3" type="ORF">BJ987_003189</name>
</gene>
<evidence type="ECO:0000313" key="3">
    <source>
        <dbReference type="EMBL" id="MBP2190288.1"/>
    </source>
</evidence>